<name>A0A1J4KT38_9EUKA</name>
<reference evidence="1" key="1">
    <citation type="submission" date="2016-10" db="EMBL/GenBank/DDBJ databases">
        <authorList>
            <person name="Benchimol M."/>
            <person name="Almeida L.G."/>
            <person name="Vasconcelos A.T."/>
            <person name="Perreira-Neves A."/>
            <person name="Rosa I.A."/>
            <person name="Tasca T."/>
            <person name="Bogo M.R."/>
            <person name="de Souza W."/>
        </authorList>
    </citation>
    <scope>NUCLEOTIDE SEQUENCE [LARGE SCALE GENOMIC DNA]</scope>
    <source>
        <strain evidence="1">K</strain>
    </source>
</reference>
<dbReference type="Proteomes" id="UP000179807">
    <property type="component" value="Unassembled WGS sequence"/>
</dbReference>
<dbReference type="InterPro" id="IPR027267">
    <property type="entry name" value="AH/BAR_dom_sf"/>
</dbReference>
<dbReference type="RefSeq" id="XP_068367555.1">
    <property type="nucleotide sequence ID" value="XM_068498251.1"/>
</dbReference>
<protein>
    <recommendedName>
        <fullName evidence="3">SH3 domain-containing protein</fullName>
    </recommendedName>
</protein>
<dbReference type="Gene3D" id="1.20.1270.60">
    <property type="entry name" value="Arfaptin homology (AH) domain/BAR domain"/>
    <property type="match status" value="1"/>
</dbReference>
<gene>
    <name evidence="1" type="ORF">TRFO_15198</name>
</gene>
<dbReference type="EMBL" id="MLAK01000374">
    <property type="protein sequence ID" value="OHT14419.1"/>
    <property type="molecule type" value="Genomic_DNA"/>
</dbReference>
<evidence type="ECO:0008006" key="3">
    <source>
        <dbReference type="Google" id="ProtNLM"/>
    </source>
</evidence>
<dbReference type="GeneID" id="94832955"/>
<dbReference type="AlphaFoldDB" id="A0A1J4KT38"/>
<proteinExistence type="predicted"/>
<dbReference type="OrthoDB" id="10587625at2759"/>
<evidence type="ECO:0000313" key="1">
    <source>
        <dbReference type="EMBL" id="OHT14419.1"/>
    </source>
</evidence>
<evidence type="ECO:0000313" key="2">
    <source>
        <dbReference type="Proteomes" id="UP000179807"/>
    </source>
</evidence>
<dbReference type="VEuPathDB" id="TrichDB:TRFO_15198"/>
<organism evidence="1 2">
    <name type="scientific">Tritrichomonas foetus</name>
    <dbReference type="NCBI Taxonomy" id="1144522"/>
    <lineage>
        <taxon>Eukaryota</taxon>
        <taxon>Metamonada</taxon>
        <taxon>Parabasalia</taxon>
        <taxon>Tritrichomonadida</taxon>
        <taxon>Tritrichomonadidae</taxon>
        <taxon>Tritrichomonas</taxon>
    </lineage>
</organism>
<comment type="caution">
    <text evidence="1">The sequence shown here is derived from an EMBL/GenBank/DDBJ whole genome shotgun (WGS) entry which is preliminary data.</text>
</comment>
<keyword evidence="2" id="KW-1185">Reference proteome</keyword>
<dbReference type="SUPFAM" id="SSF103657">
    <property type="entry name" value="BAR/IMD domain-like"/>
    <property type="match status" value="1"/>
</dbReference>
<sequence>MISVFHKKLSTMDIEIGILKFCSMIISSLFSSNQTPTTDNPFTPVFDDLRKTSQARCAFCDEIQKNLLIYSTNFQTYAEKLFQISAEATGNLKKKTRPEELEQMTNWVISNSSNYQNVDQFSKMVKMNIIAPLYDLSKNYAKQTEAQFLVYQQLAKKYEQDEKQYQDVYQKYIKHCQLIESTGQKCDKNPSKYQAELNSLRDRCIAFERDTAAACDAFAKLSSQYQSAVEQIILTFESIERSFFDSFAEIMRKLAGLIDQLENSYVQLSETSKAELNTIHQNNEKTGLQNKIDESSSIIDQFSHVGIPNFNIFDVLPPHVVFQADLTANYLNVQQSYSVKTLSLNAGDLVKAVSERPTTIRVEAPNGIRGKVPRSLLKPNKTYKPVIYQVKMAHTSNGSDLNLEPGTFVLGLTSSGQSAMCRDILGRVGQVPLSKLQLYDPPK</sequence>
<accession>A0A1J4KT38</accession>